<reference evidence="9" key="1">
    <citation type="journal article" date="2020" name="mSystems">
        <title>Genome- and Community-Level Interaction Insights into Carbon Utilization and Element Cycling Functions of Hydrothermarchaeota in Hydrothermal Sediment.</title>
        <authorList>
            <person name="Zhou Z."/>
            <person name="Liu Y."/>
            <person name="Xu W."/>
            <person name="Pan J."/>
            <person name="Luo Z.H."/>
            <person name="Li M."/>
        </authorList>
    </citation>
    <scope>NUCLEOTIDE SEQUENCE [LARGE SCALE GENOMIC DNA]</scope>
    <source>
        <strain evidence="9">HyVt-501</strain>
    </source>
</reference>
<name>A0A7C5Q8P3_AQUAO</name>
<dbReference type="PANTHER" id="PTHR47779:SF1">
    <property type="entry name" value="SYNTHASE (CCG-9), PUTATIVE (AFU_ORTHOLOGUE AFUA_3G12100)-RELATED"/>
    <property type="match status" value="1"/>
</dbReference>
<evidence type="ECO:0000256" key="3">
    <source>
        <dbReference type="ARBA" id="ARBA00022526"/>
    </source>
</evidence>
<dbReference type="InterPro" id="IPR001296">
    <property type="entry name" value="Glyco_trans_1"/>
</dbReference>
<keyword evidence="5" id="KW-0808">Transferase</keyword>
<evidence type="ECO:0000256" key="4">
    <source>
        <dbReference type="ARBA" id="ARBA00022676"/>
    </source>
</evidence>
<dbReference type="Proteomes" id="UP000885792">
    <property type="component" value="Unassembled WGS sequence"/>
</dbReference>
<feature type="domain" description="Glycosyl transferase family 1" evidence="7">
    <location>
        <begin position="208"/>
        <end position="374"/>
    </location>
</feature>
<dbReference type="InterPro" id="IPR052078">
    <property type="entry name" value="Trehalose_Metab_GTase"/>
</dbReference>
<evidence type="ECO:0000256" key="6">
    <source>
        <dbReference type="ARBA" id="ARBA00023277"/>
    </source>
</evidence>
<dbReference type="Pfam" id="PF00534">
    <property type="entry name" value="Glycos_transf_1"/>
    <property type="match status" value="1"/>
</dbReference>
<organism evidence="9">
    <name type="scientific">Aquifex aeolicus</name>
    <dbReference type="NCBI Taxonomy" id="63363"/>
    <lineage>
        <taxon>Bacteria</taxon>
        <taxon>Pseudomonadati</taxon>
        <taxon>Aquificota</taxon>
        <taxon>Aquificia</taxon>
        <taxon>Aquificales</taxon>
        <taxon>Aquificaceae</taxon>
        <taxon>Aquifex</taxon>
    </lineage>
</organism>
<dbReference type="Gene3D" id="3.40.50.2000">
    <property type="entry name" value="Glycogen Phosphorylase B"/>
    <property type="match status" value="2"/>
</dbReference>
<dbReference type="GO" id="GO:0006006">
    <property type="term" value="P:glucose metabolic process"/>
    <property type="evidence" value="ECO:0007669"/>
    <property type="project" value="UniProtKB-KW"/>
</dbReference>
<dbReference type="SUPFAM" id="SSF53756">
    <property type="entry name" value="UDP-Glycosyltransferase/glycogen phosphorylase"/>
    <property type="match status" value="1"/>
</dbReference>
<dbReference type="GO" id="GO:0016757">
    <property type="term" value="F:glycosyltransferase activity"/>
    <property type="evidence" value="ECO:0007669"/>
    <property type="project" value="UniProtKB-KW"/>
</dbReference>
<accession>A0A7C5Q8P3</accession>
<dbReference type="InterPro" id="IPR049438">
    <property type="entry name" value="TreT_GT1"/>
</dbReference>
<evidence type="ECO:0000259" key="7">
    <source>
        <dbReference type="Pfam" id="PF00534"/>
    </source>
</evidence>
<dbReference type="AlphaFoldDB" id="A0A7C5Q8P3"/>
<dbReference type="EMBL" id="DRNB01000175">
    <property type="protein sequence ID" value="HHJ64215.1"/>
    <property type="molecule type" value="Genomic_DNA"/>
</dbReference>
<sequence length="401" mass="46437">MFEEYAKFIDEGTLRELEIVARELKGIRVLHVNSTKLGGGVAEILYRMVPLMNELGIETHWEVIKGDVEFFKVTKKIHNLLHMSGRERLEHEDVITYMKYTYENVSFVDTDPYDVVFIHDPQPLGLIVKKKKNQKWIWRCHIDISTPDEETWKFLEMFVNGYDASIFHIPEFVREGVSIPAFVIPPSIDPLHEKNKDLKEDYIRYVLEKHGIDPHRPIIVQVSRFDRLKDPIGVIETYRIVKKRYDCQLVLAGSYASDDPEGEEVYKDVIEAKGNDPDIFVLNLPPNSHMEINAIQRGATVIIQKSLREGFGLVVSEAMWKYKPVIGSNIGGIRRQIIHGVTGYLINSIEGAAFRIKLLLANDEQRMRMGISAHERVRHSFLITRHLKDYLLVIHRLLRGQ</sequence>
<keyword evidence="4" id="KW-0328">Glycosyltransferase</keyword>
<keyword evidence="6" id="KW-0119">Carbohydrate metabolism</keyword>
<evidence type="ECO:0000256" key="5">
    <source>
        <dbReference type="ARBA" id="ARBA00022679"/>
    </source>
</evidence>
<evidence type="ECO:0000256" key="2">
    <source>
        <dbReference type="ARBA" id="ARBA00011738"/>
    </source>
</evidence>
<proteinExistence type="inferred from homology"/>
<comment type="subunit">
    <text evidence="2">Homodimer.</text>
</comment>
<dbReference type="PANTHER" id="PTHR47779">
    <property type="entry name" value="SYNTHASE (CCG-9), PUTATIVE (AFU_ORTHOLOGUE AFUA_3G12100)-RELATED"/>
    <property type="match status" value="1"/>
</dbReference>
<evidence type="ECO:0000259" key="8">
    <source>
        <dbReference type="Pfam" id="PF21269"/>
    </source>
</evidence>
<protein>
    <submittedName>
        <fullName evidence="9">Glycosyltransferase</fullName>
    </submittedName>
</protein>
<feature type="domain" description="Trehalose synthase N-terminal" evidence="8">
    <location>
        <begin position="31"/>
        <end position="173"/>
    </location>
</feature>
<comment type="caution">
    <text evidence="9">The sequence shown here is derived from an EMBL/GenBank/DDBJ whole genome shotgun (WGS) entry which is preliminary data.</text>
</comment>
<evidence type="ECO:0000313" key="9">
    <source>
        <dbReference type="EMBL" id="HHJ64215.1"/>
    </source>
</evidence>
<gene>
    <name evidence="9" type="ORF">ENJ61_04830</name>
</gene>
<comment type="similarity">
    <text evidence="1">Belongs to the glycosyltransferase group 1 family. Glycosyltransferase 4 subfamily.</text>
</comment>
<dbReference type="CDD" id="cd03792">
    <property type="entry name" value="GT4_trehalose_phosphorylase"/>
    <property type="match status" value="1"/>
</dbReference>
<keyword evidence="3" id="KW-0313">Glucose metabolism</keyword>
<dbReference type="Pfam" id="PF21269">
    <property type="entry name" value="TreT_GT1"/>
    <property type="match status" value="1"/>
</dbReference>
<evidence type="ECO:0000256" key="1">
    <source>
        <dbReference type="ARBA" id="ARBA00009481"/>
    </source>
</evidence>